<dbReference type="Gene3D" id="3.40.190.10">
    <property type="entry name" value="Periplasmic binding protein-like II"/>
    <property type="match status" value="1"/>
</dbReference>
<feature type="domain" description="Solute-binding protein family 5" evidence="3">
    <location>
        <begin position="83"/>
        <end position="460"/>
    </location>
</feature>
<dbReference type="Pfam" id="PF00496">
    <property type="entry name" value="SBP_bac_5"/>
    <property type="match status" value="1"/>
</dbReference>
<dbReference type="PANTHER" id="PTHR30290:SF38">
    <property type="entry name" value="D,D-DIPEPTIDE-BINDING PERIPLASMIC PROTEIN DDPA-RELATED"/>
    <property type="match status" value="1"/>
</dbReference>
<proteinExistence type="inferred from homology"/>
<dbReference type="PANTHER" id="PTHR30290">
    <property type="entry name" value="PERIPLASMIC BINDING COMPONENT OF ABC TRANSPORTER"/>
    <property type="match status" value="1"/>
</dbReference>
<dbReference type="InterPro" id="IPR039424">
    <property type="entry name" value="SBP_5"/>
</dbReference>
<sequence length="544" mass="61661">MGVFLSIQEQTTVRTLFALLSFLSLYGCGYDENISLNNKSIVYCSEGVPEGFNPQTVTSGVTIDVTSNQLYNRLITYDKDETTIIPALAKSWHVTKDGKKVTFYLRRDVNFHQTNYFTPTRTLNSDDVIFSFERILNSEHPYYISAGGKFPFFQSVEFGKLINNIERINDYTVRFNLNQADSTILANLASDFAIILSKEYADTLAQYNFHTNIDSSPIGTGPFKLKSYRAGSYIKYVPHESYWGNKSTIEQLIFDITPNSYTRLTKLLAKECDIISYPIAHEKIDQRPDLTLDEKTSFNIGYLGFNTQKPPFNNKVVRKAIAHAINKQAILETVYFSQAENASTIIPKTSWAYDSTIQTPEYSIEQAKKLLAQAGFEGGFEMDLWAMPVQRPYNPDARTMAKLIQADLAKVNIKVNIIRDYEWSKFLGLLAEGRHQSVLLGWSADHPDPDNFFTPLLSCASALTGNNRTFWCNGEFDNILANALLINDIAQRKRYYKEALSILADEMPLIPIAHSKRYQARKKIVKGEILNAFGGIDFTNVSKN</sequence>
<dbReference type="Gene3D" id="3.90.76.10">
    <property type="entry name" value="Dipeptide-binding Protein, Domain 1"/>
    <property type="match status" value="1"/>
</dbReference>
<dbReference type="Gene3D" id="3.10.105.10">
    <property type="entry name" value="Dipeptide-binding Protein, Domain 3"/>
    <property type="match status" value="1"/>
</dbReference>
<comment type="caution">
    <text evidence="4">The sequence shown here is derived from an EMBL/GenBank/DDBJ whole genome shotgun (WGS) entry which is preliminary data.</text>
</comment>
<reference evidence="5" key="1">
    <citation type="journal article" date="2019" name="Int. J. Syst. Evol. Microbiol.">
        <title>The Global Catalogue of Microorganisms (GCM) 10K type strain sequencing project: providing services to taxonomists for standard genome sequencing and annotation.</title>
        <authorList>
            <consortium name="The Broad Institute Genomics Platform"/>
            <consortium name="The Broad Institute Genome Sequencing Center for Infectious Disease"/>
            <person name="Wu L."/>
            <person name="Ma J."/>
        </authorList>
    </citation>
    <scope>NUCLEOTIDE SEQUENCE [LARGE SCALE GENOMIC DNA]</scope>
    <source>
        <strain evidence="5">CGMCC 1.15922</strain>
    </source>
</reference>
<evidence type="ECO:0000259" key="3">
    <source>
        <dbReference type="Pfam" id="PF00496"/>
    </source>
</evidence>
<evidence type="ECO:0000313" key="5">
    <source>
        <dbReference type="Proteomes" id="UP000626370"/>
    </source>
</evidence>
<evidence type="ECO:0000313" key="4">
    <source>
        <dbReference type="EMBL" id="GHE84612.1"/>
    </source>
</evidence>
<dbReference type="SUPFAM" id="SSF53850">
    <property type="entry name" value="Periplasmic binding protein-like II"/>
    <property type="match status" value="1"/>
</dbReference>
<evidence type="ECO:0000256" key="2">
    <source>
        <dbReference type="ARBA" id="ARBA00022729"/>
    </source>
</evidence>
<keyword evidence="5" id="KW-1185">Reference proteome</keyword>
<accession>A0ABQ3IJH0</accession>
<name>A0ABQ3IJH0_9GAMM</name>
<evidence type="ECO:0000256" key="1">
    <source>
        <dbReference type="ARBA" id="ARBA00005695"/>
    </source>
</evidence>
<dbReference type="CDD" id="cd08493">
    <property type="entry name" value="PBP2_DppA_like"/>
    <property type="match status" value="1"/>
</dbReference>
<dbReference type="EMBL" id="BNAH01000004">
    <property type="protein sequence ID" value="GHE84612.1"/>
    <property type="molecule type" value="Genomic_DNA"/>
</dbReference>
<dbReference type="InterPro" id="IPR000914">
    <property type="entry name" value="SBP_5_dom"/>
</dbReference>
<dbReference type="Proteomes" id="UP000626370">
    <property type="component" value="Unassembled WGS sequence"/>
</dbReference>
<dbReference type="InterPro" id="IPR030678">
    <property type="entry name" value="Peptide/Ni-bd"/>
</dbReference>
<comment type="similarity">
    <text evidence="1">Belongs to the bacterial solute-binding protein 5 family.</text>
</comment>
<organism evidence="4 5">
    <name type="scientific">Thalassotalea profundi</name>
    <dbReference type="NCBI Taxonomy" id="2036687"/>
    <lineage>
        <taxon>Bacteria</taxon>
        <taxon>Pseudomonadati</taxon>
        <taxon>Pseudomonadota</taxon>
        <taxon>Gammaproteobacteria</taxon>
        <taxon>Alteromonadales</taxon>
        <taxon>Colwelliaceae</taxon>
        <taxon>Thalassotalea</taxon>
    </lineage>
</organism>
<gene>
    <name evidence="4" type="primary">sapA</name>
    <name evidence="4" type="ORF">GCM10011501_11730</name>
</gene>
<keyword evidence="2" id="KW-0732">Signal</keyword>
<dbReference type="PIRSF" id="PIRSF002741">
    <property type="entry name" value="MppA"/>
    <property type="match status" value="1"/>
</dbReference>
<protein>
    <submittedName>
        <fullName evidence="4">ABC transporter substrate-binding protein</fullName>
    </submittedName>
</protein>